<reference evidence="1" key="2">
    <citation type="journal article" date="2021" name="PeerJ">
        <title>Extensive microbial diversity within the chicken gut microbiome revealed by metagenomics and culture.</title>
        <authorList>
            <person name="Gilroy R."/>
            <person name="Ravi A."/>
            <person name="Getino M."/>
            <person name="Pursley I."/>
            <person name="Horton D.L."/>
            <person name="Alikhan N.F."/>
            <person name="Baker D."/>
            <person name="Gharbi K."/>
            <person name="Hall N."/>
            <person name="Watson M."/>
            <person name="Adriaenssens E.M."/>
            <person name="Foster-Nyarko E."/>
            <person name="Jarju S."/>
            <person name="Secka A."/>
            <person name="Antonio M."/>
            <person name="Oren A."/>
            <person name="Chaudhuri R.R."/>
            <person name="La Ragione R."/>
            <person name="Hildebrand F."/>
            <person name="Pallen M.J."/>
        </authorList>
    </citation>
    <scope>NUCLEOTIDE SEQUENCE</scope>
    <source>
        <strain evidence="1">ChiW13-3771</strain>
    </source>
</reference>
<dbReference type="Proteomes" id="UP000824201">
    <property type="component" value="Unassembled WGS sequence"/>
</dbReference>
<evidence type="ECO:0000313" key="1">
    <source>
        <dbReference type="EMBL" id="HIR89407.1"/>
    </source>
</evidence>
<protein>
    <submittedName>
        <fullName evidence="1">ROK family protein</fullName>
    </submittedName>
</protein>
<sequence>MGLIKENGELESTGGRKAKALSIEPDFRMAAGLDITKNHIGLVLTNLTGEILRYERIYYPF</sequence>
<evidence type="ECO:0000313" key="2">
    <source>
        <dbReference type="Proteomes" id="UP000824201"/>
    </source>
</evidence>
<accession>A0A9D1EFF7</accession>
<proteinExistence type="predicted"/>
<dbReference type="EMBL" id="DVHN01000139">
    <property type="protein sequence ID" value="HIR89407.1"/>
    <property type="molecule type" value="Genomic_DNA"/>
</dbReference>
<name>A0A9D1EFF7_9FIRM</name>
<organism evidence="1 2">
    <name type="scientific">Candidatus Fimimorpha faecalis</name>
    <dbReference type="NCBI Taxonomy" id="2840824"/>
    <lineage>
        <taxon>Bacteria</taxon>
        <taxon>Bacillati</taxon>
        <taxon>Bacillota</taxon>
        <taxon>Clostridia</taxon>
        <taxon>Eubacteriales</taxon>
        <taxon>Candidatus Fimimorpha</taxon>
    </lineage>
</organism>
<gene>
    <name evidence="1" type="ORF">IAC96_10685</name>
</gene>
<comment type="caution">
    <text evidence="1">The sequence shown here is derived from an EMBL/GenBank/DDBJ whole genome shotgun (WGS) entry which is preliminary data.</text>
</comment>
<dbReference type="AlphaFoldDB" id="A0A9D1EFF7"/>
<reference evidence="1" key="1">
    <citation type="submission" date="2020-10" db="EMBL/GenBank/DDBJ databases">
        <authorList>
            <person name="Gilroy R."/>
        </authorList>
    </citation>
    <scope>NUCLEOTIDE SEQUENCE</scope>
    <source>
        <strain evidence="1">ChiW13-3771</strain>
    </source>
</reference>